<reference evidence="3" key="1">
    <citation type="submission" date="2017-07" db="EMBL/GenBank/DDBJ databases">
        <title>Taro Niue Genome Assembly and Annotation.</title>
        <authorList>
            <person name="Atibalentja N."/>
            <person name="Keating K."/>
            <person name="Fields C.J."/>
        </authorList>
    </citation>
    <scope>NUCLEOTIDE SEQUENCE</scope>
    <source>
        <strain evidence="3">Niue_2</strain>
        <tissue evidence="3">Leaf</tissue>
    </source>
</reference>
<evidence type="ECO:0000256" key="1">
    <source>
        <dbReference type="SAM" id="MobiDB-lite"/>
    </source>
</evidence>
<feature type="transmembrane region" description="Helical" evidence="2">
    <location>
        <begin position="130"/>
        <end position="154"/>
    </location>
</feature>
<name>A0A843WRI4_COLES</name>
<keyword evidence="2" id="KW-0812">Transmembrane</keyword>
<sequence>MELDEEADDPDDPPRLNTFLVSTIERMQVGGDTRVAEDTPVTQTHHSDSEVDLDDDIQVDSLTRADREPTSRTHYEMDTTDLDMLIQPRAPPQSQSTAPPSSWPRGPPPRPPSLSKSSSTHRHGLSHTQVAVVVVLVVVVVVVVVVVGACAFHWSLSSRILPRMVEITVLL</sequence>
<accession>A0A843WRI4</accession>
<feature type="compositionally biased region" description="Basic and acidic residues" evidence="1">
    <location>
        <begin position="63"/>
        <end position="77"/>
    </location>
</feature>
<feature type="compositionally biased region" description="Pro residues" evidence="1">
    <location>
        <begin position="101"/>
        <end position="112"/>
    </location>
</feature>
<organism evidence="3 4">
    <name type="scientific">Colocasia esculenta</name>
    <name type="common">Wild taro</name>
    <name type="synonym">Arum esculentum</name>
    <dbReference type="NCBI Taxonomy" id="4460"/>
    <lineage>
        <taxon>Eukaryota</taxon>
        <taxon>Viridiplantae</taxon>
        <taxon>Streptophyta</taxon>
        <taxon>Embryophyta</taxon>
        <taxon>Tracheophyta</taxon>
        <taxon>Spermatophyta</taxon>
        <taxon>Magnoliopsida</taxon>
        <taxon>Liliopsida</taxon>
        <taxon>Araceae</taxon>
        <taxon>Aroideae</taxon>
        <taxon>Colocasieae</taxon>
        <taxon>Colocasia</taxon>
    </lineage>
</organism>
<dbReference type="AlphaFoldDB" id="A0A843WRI4"/>
<keyword evidence="4" id="KW-1185">Reference proteome</keyword>
<keyword evidence="2" id="KW-0472">Membrane</keyword>
<gene>
    <name evidence="3" type="ORF">Taro_038045</name>
</gene>
<evidence type="ECO:0000313" key="3">
    <source>
        <dbReference type="EMBL" id="MQM05240.1"/>
    </source>
</evidence>
<proteinExistence type="predicted"/>
<keyword evidence="2" id="KW-1133">Transmembrane helix</keyword>
<feature type="region of interest" description="Disordered" evidence="1">
    <location>
        <begin position="28"/>
        <end position="122"/>
    </location>
</feature>
<comment type="caution">
    <text evidence="3">The sequence shown here is derived from an EMBL/GenBank/DDBJ whole genome shotgun (WGS) entry which is preliminary data.</text>
</comment>
<dbReference type="Proteomes" id="UP000652761">
    <property type="component" value="Unassembled WGS sequence"/>
</dbReference>
<evidence type="ECO:0000256" key="2">
    <source>
        <dbReference type="SAM" id="Phobius"/>
    </source>
</evidence>
<protein>
    <submittedName>
        <fullName evidence="3">Uncharacterized protein</fullName>
    </submittedName>
</protein>
<dbReference type="EMBL" id="NMUH01003376">
    <property type="protein sequence ID" value="MQM05240.1"/>
    <property type="molecule type" value="Genomic_DNA"/>
</dbReference>
<evidence type="ECO:0000313" key="4">
    <source>
        <dbReference type="Proteomes" id="UP000652761"/>
    </source>
</evidence>